<organism evidence="1 2">
    <name type="scientific">Ramlibacter humi</name>
    <dbReference type="NCBI Taxonomy" id="2530451"/>
    <lineage>
        <taxon>Bacteria</taxon>
        <taxon>Pseudomonadati</taxon>
        <taxon>Pseudomonadota</taxon>
        <taxon>Betaproteobacteria</taxon>
        <taxon>Burkholderiales</taxon>
        <taxon>Comamonadaceae</taxon>
        <taxon>Ramlibacter</taxon>
    </lineage>
</organism>
<comment type="caution">
    <text evidence="1">The sequence shown here is derived from an EMBL/GenBank/DDBJ whole genome shotgun (WGS) entry which is preliminary data.</text>
</comment>
<dbReference type="AlphaFoldDB" id="A0A4Z0BE25"/>
<protein>
    <submittedName>
        <fullName evidence="1">Uncharacterized protein</fullName>
    </submittedName>
</protein>
<dbReference type="EMBL" id="SMLK01000007">
    <property type="protein sequence ID" value="TFY97566.1"/>
    <property type="molecule type" value="Genomic_DNA"/>
</dbReference>
<dbReference type="RefSeq" id="WP_135251118.1">
    <property type="nucleotide sequence ID" value="NZ_SMLK01000007.1"/>
</dbReference>
<evidence type="ECO:0000313" key="2">
    <source>
        <dbReference type="Proteomes" id="UP000297839"/>
    </source>
</evidence>
<reference evidence="1 2" key="1">
    <citation type="submission" date="2019-03" db="EMBL/GenBank/DDBJ databases">
        <title>Ramlibacter sp. 18x22-1, whole genome shotgun sequence.</title>
        <authorList>
            <person name="Zhang X."/>
            <person name="Feng G."/>
            <person name="Zhu H."/>
        </authorList>
    </citation>
    <scope>NUCLEOTIDE SEQUENCE [LARGE SCALE GENOMIC DNA]</scope>
    <source>
        <strain evidence="1 2">18x22-1</strain>
    </source>
</reference>
<accession>A0A4Z0BE25</accession>
<proteinExistence type="predicted"/>
<gene>
    <name evidence="1" type="ORF">EZ216_17695</name>
</gene>
<sequence length="74" mass="7541">MRAAADTAGKPLASVADVIGRWQVNATKTELEYGTELVSSPFGLPGGQRIGTIGKGGVGSYEHVEGPCGAKPNL</sequence>
<keyword evidence="2" id="KW-1185">Reference proteome</keyword>
<dbReference type="Proteomes" id="UP000297839">
    <property type="component" value="Unassembled WGS sequence"/>
</dbReference>
<evidence type="ECO:0000313" key="1">
    <source>
        <dbReference type="EMBL" id="TFY97566.1"/>
    </source>
</evidence>
<name>A0A4Z0BE25_9BURK</name>